<dbReference type="GO" id="GO:0050897">
    <property type="term" value="F:cobalt ion binding"/>
    <property type="evidence" value="ECO:0007669"/>
    <property type="project" value="TreeGrafter"/>
</dbReference>
<dbReference type="HOGENOM" id="CLU_007127_0_2_11"/>
<evidence type="ECO:0000313" key="9">
    <source>
        <dbReference type="EMBL" id="AHH95423.1"/>
    </source>
</evidence>
<reference evidence="9 10" key="1">
    <citation type="journal article" date="2014" name="BMC Genomics">
        <title>Complete genome sequence of producer of the glycopeptide antibiotic Aculeximycin Kutzneria albida DSM 43870T, a representative of minor genus of Pseudonocardiaceae.</title>
        <authorList>
            <person name="Rebets Y."/>
            <person name="Tokovenko B."/>
            <person name="Lushchyk I."/>
            <person name="Ruckert C."/>
            <person name="Zaburannyi N."/>
            <person name="Bechthold A."/>
            <person name="Kalinowski J."/>
            <person name="Luzhetskyy A."/>
        </authorList>
    </citation>
    <scope>NUCLEOTIDE SEQUENCE [LARGE SCALE GENOMIC DNA]</scope>
    <source>
        <strain evidence="9">DSM 43870</strain>
    </source>
</reference>
<comment type="subcellular location">
    <subcellularLocation>
        <location evidence="1">Cell membrane</location>
        <topology evidence="1">Multi-pass membrane protein</topology>
    </subcellularLocation>
</comment>
<organism evidence="9 10">
    <name type="scientific">Kutzneria albida DSM 43870</name>
    <dbReference type="NCBI Taxonomy" id="1449976"/>
    <lineage>
        <taxon>Bacteria</taxon>
        <taxon>Bacillati</taxon>
        <taxon>Actinomycetota</taxon>
        <taxon>Actinomycetes</taxon>
        <taxon>Pseudonocardiales</taxon>
        <taxon>Pseudonocardiaceae</taxon>
        <taxon>Kutzneria</taxon>
    </lineage>
</organism>
<keyword evidence="7 8" id="KW-0472">Membrane</keyword>
<evidence type="ECO:0000256" key="3">
    <source>
        <dbReference type="ARBA" id="ARBA00022448"/>
    </source>
</evidence>
<dbReference type="Gene3D" id="1.20.58.340">
    <property type="entry name" value="Magnesium transport protein CorA, transmembrane region"/>
    <property type="match status" value="2"/>
</dbReference>
<evidence type="ECO:0000256" key="4">
    <source>
        <dbReference type="ARBA" id="ARBA00022475"/>
    </source>
</evidence>
<dbReference type="GO" id="GO:0015087">
    <property type="term" value="F:cobalt ion transmembrane transporter activity"/>
    <property type="evidence" value="ECO:0007669"/>
    <property type="project" value="TreeGrafter"/>
</dbReference>
<evidence type="ECO:0000256" key="8">
    <source>
        <dbReference type="SAM" id="Phobius"/>
    </source>
</evidence>
<protein>
    <submittedName>
        <fullName evidence="9">Magnesium and cobalt transporter CorA</fullName>
    </submittedName>
</protein>
<accession>W5W2L2</accession>
<evidence type="ECO:0000256" key="2">
    <source>
        <dbReference type="ARBA" id="ARBA00009765"/>
    </source>
</evidence>
<dbReference type="CDD" id="cd12822">
    <property type="entry name" value="TmCorA-like"/>
    <property type="match status" value="1"/>
</dbReference>
<dbReference type="SUPFAM" id="SSF144083">
    <property type="entry name" value="Magnesium transport protein CorA, transmembrane region"/>
    <property type="match status" value="1"/>
</dbReference>
<feature type="transmembrane region" description="Helical" evidence="8">
    <location>
        <begin position="278"/>
        <end position="296"/>
    </location>
</feature>
<dbReference type="PATRIC" id="fig|1449976.3.peg.2048"/>
<keyword evidence="4" id="KW-1003">Cell membrane</keyword>
<feature type="transmembrane region" description="Helical" evidence="8">
    <location>
        <begin position="308"/>
        <end position="328"/>
    </location>
</feature>
<keyword evidence="10" id="KW-1185">Reference proteome</keyword>
<evidence type="ECO:0000256" key="7">
    <source>
        <dbReference type="ARBA" id="ARBA00023136"/>
    </source>
</evidence>
<proteinExistence type="inferred from homology"/>
<dbReference type="EMBL" id="CP007155">
    <property type="protein sequence ID" value="AHH95423.1"/>
    <property type="molecule type" value="Genomic_DNA"/>
</dbReference>
<dbReference type="AlphaFoldDB" id="W5W2L2"/>
<dbReference type="GO" id="GO:0015095">
    <property type="term" value="F:magnesium ion transmembrane transporter activity"/>
    <property type="evidence" value="ECO:0007669"/>
    <property type="project" value="TreeGrafter"/>
</dbReference>
<dbReference type="PANTHER" id="PTHR46494:SF1">
    <property type="entry name" value="CORA FAMILY METAL ION TRANSPORTER (EUROFUNG)"/>
    <property type="match status" value="1"/>
</dbReference>
<dbReference type="GO" id="GO:0000287">
    <property type="term" value="F:magnesium ion binding"/>
    <property type="evidence" value="ECO:0007669"/>
    <property type="project" value="TreeGrafter"/>
</dbReference>
<dbReference type="SUPFAM" id="SSF143865">
    <property type="entry name" value="CorA soluble domain-like"/>
    <property type="match status" value="1"/>
</dbReference>
<dbReference type="STRING" id="1449976.KALB_2054"/>
<evidence type="ECO:0000313" key="10">
    <source>
        <dbReference type="Proteomes" id="UP000019225"/>
    </source>
</evidence>
<sequence>MASDPATNLCPMARTRLYRNGVLESEDFDPALISDHLAEPGVAVWLDMCAPDEADLATISEELGLHKLAVEDAVHEHQRPKVDRYDSHLFLSAYQATTNVDSERISVAEVSVFITEKALVTVRKSQEFDIDPVVKRWDSAPELAKGGVAFLLHGLLDHIADSQFEAVQFLDERIEQVEEQLFGDPVDLRLIQRRSYMLRRSLLDLRKVTSPMREVLEAVLRHDTHLVDDQLQPYYRDVYDHVLRADARIESLRDLVATLRETELTIQGNQMNLIMKKVTSWAAIIAVPTLITGFYGQNINYPGLNTDWGFWISTAVILVASAVLYVVFRRRNWL</sequence>
<keyword evidence="5 8" id="KW-0812">Transmembrane</keyword>
<name>W5W2L2_9PSEU</name>
<keyword evidence="6 8" id="KW-1133">Transmembrane helix</keyword>
<dbReference type="InterPro" id="IPR002523">
    <property type="entry name" value="MgTranspt_CorA/ZnTranspt_ZntB"/>
</dbReference>
<evidence type="ECO:0000256" key="5">
    <source>
        <dbReference type="ARBA" id="ARBA00022692"/>
    </source>
</evidence>
<evidence type="ECO:0000256" key="6">
    <source>
        <dbReference type="ARBA" id="ARBA00022989"/>
    </source>
</evidence>
<dbReference type="Pfam" id="PF01544">
    <property type="entry name" value="CorA"/>
    <property type="match status" value="1"/>
</dbReference>
<dbReference type="GO" id="GO:0005886">
    <property type="term" value="C:plasma membrane"/>
    <property type="evidence" value="ECO:0007669"/>
    <property type="project" value="UniProtKB-SubCell"/>
</dbReference>
<evidence type="ECO:0000256" key="1">
    <source>
        <dbReference type="ARBA" id="ARBA00004651"/>
    </source>
</evidence>
<dbReference type="KEGG" id="kal:KALB_2054"/>
<gene>
    <name evidence="9" type="ORF">KALB_2054</name>
</gene>
<dbReference type="InterPro" id="IPR045863">
    <property type="entry name" value="CorA_TM1_TM2"/>
</dbReference>
<comment type="similarity">
    <text evidence="2">Belongs to the CorA metal ion transporter (MIT) (TC 1.A.35) family.</text>
</comment>
<keyword evidence="3" id="KW-0813">Transport</keyword>
<dbReference type="InterPro" id="IPR045861">
    <property type="entry name" value="CorA_cytoplasmic_dom"/>
</dbReference>
<dbReference type="eggNOG" id="COG0598">
    <property type="taxonomic scope" value="Bacteria"/>
</dbReference>
<dbReference type="PANTHER" id="PTHR46494">
    <property type="entry name" value="CORA FAMILY METAL ION TRANSPORTER (EUROFUNG)"/>
    <property type="match status" value="1"/>
</dbReference>
<dbReference type="Gene3D" id="3.30.460.20">
    <property type="entry name" value="CorA soluble domain-like"/>
    <property type="match status" value="1"/>
</dbReference>
<dbReference type="Proteomes" id="UP000019225">
    <property type="component" value="Chromosome"/>
</dbReference>